<comment type="cofactor">
    <cofactor evidence="1">
        <name>FAD</name>
        <dbReference type="ChEBI" id="CHEBI:57692"/>
    </cofactor>
</comment>
<dbReference type="Pfam" id="PF00743">
    <property type="entry name" value="FMO-like"/>
    <property type="match status" value="2"/>
</dbReference>
<protein>
    <submittedName>
        <fullName evidence="8">Flavin-containing monooxygenase</fullName>
    </submittedName>
</protein>
<keyword evidence="5" id="KW-0521">NADP</keyword>
<dbReference type="GO" id="GO:0050660">
    <property type="term" value="F:flavin adenine dinucleotide binding"/>
    <property type="evidence" value="ECO:0007669"/>
    <property type="project" value="InterPro"/>
</dbReference>
<dbReference type="EMBL" id="CZRL01000041">
    <property type="protein sequence ID" value="CUS50888.1"/>
    <property type="molecule type" value="Genomic_DNA"/>
</dbReference>
<dbReference type="InterPro" id="IPR036188">
    <property type="entry name" value="FAD/NAD-bd_sf"/>
</dbReference>
<keyword evidence="3" id="KW-0285">Flavoprotein</keyword>
<keyword evidence="4" id="KW-0274">FAD</keyword>
<evidence type="ECO:0000256" key="6">
    <source>
        <dbReference type="ARBA" id="ARBA00023002"/>
    </source>
</evidence>
<name>A0A160TRA3_9ZZZZ</name>
<dbReference type="SUPFAM" id="SSF51905">
    <property type="entry name" value="FAD/NAD(P)-binding domain"/>
    <property type="match status" value="2"/>
</dbReference>
<dbReference type="InterPro" id="IPR020946">
    <property type="entry name" value="Flavin_mOase-like"/>
</dbReference>
<evidence type="ECO:0000256" key="1">
    <source>
        <dbReference type="ARBA" id="ARBA00001974"/>
    </source>
</evidence>
<reference evidence="8" key="1">
    <citation type="submission" date="2015-10" db="EMBL/GenBank/DDBJ databases">
        <authorList>
            <person name="Gilbert D.G."/>
        </authorList>
    </citation>
    <scope>NUCLEOTIDE SEQUENCE</scope>
</reference>
<evidence type="ECO:0000256" key="5">
    <source>
        <dbReference type="ARBA" id="ARBA00022857"/>
    </source>
</evidence>
<proteinExistence type="inferred from homology"/>
<evidence type="ECO:0000256" key="3">
    <source>
        <dbReference type="ARBA" id="ARBA00022630"/>
    </source>
</evidence>
<gene>
    <name evidence="8" type="ORF">MGWOODY_XGa557</name>
</gene>
<dbReference type="GO" id="GO:0050661">
    <property type="term" value="F:NADP binding"/>
    <property type="evidence" value="ECO:0007669"/>
    <property type="project" value="InterPro"/>
</dbReference>
<evidence type="ECO:0000256" key="4">
    <source>
        <dbReference type="ARBA" id="ARBA00022827"/>
    </source>
</evidence>
<evidence type="ECO:0000313" key="8">
    <source>
        <dbReference type="EMBL" id="CUS50888.1"/>
    </source>
</evidence>
<evidence type="ECO:0000256" key="7">
    <source>
        <dbReference type="ARBA" id="ARBA00023033"/>
    </source>
</evidence>
<keyword evidence="6" id="KW-0560">Oxidoreductase</keyword>
<dbReference type="GO" id="GO:0004499">
    <property type="term" value="F:N,N-dimethylaniline monooxygenase activity"/>
    <property type="evidence" value="ECO:0007669"/>
    <property type="project" value="InterPro"/>
</dbReference>
<comment type="similarity">
    <text evidence="2">Belongs to the FMO family.</text>
</comment>
<sequence length="443" mass="51209">MTRVAIIGAGPSGLAQLRAFQSAAAGREVPEVVCFERQDDWGGIWNYTWRTGTDEYGEPVHCSMYRYLWSNGPKECLEFADYTFEEHFGRPIASYPPRAVLRDYIMGRVEKAGVREQIRFRTAVRSVDYNEAKGNFSVSVQNLLEDSTYTEEFDYVVVASGHFSTPNVPSFEGLEAFNGRVLHAHDFRDALEFKDKDILVIGTSYSAEDIASQCYKYGAKSITCSHRTAPMGFHWPDNIEEVPLLSRVDKDTCHFKDGSSRDVDAIIMCTGYLHHFPFLPDDLRLQTGNRLWPLGLYKGVFWEANPKLMYLGMQDQFYTFNMFDAQAWYARDFILGRIVLPSREEMSRHSQIWRDREEKLENDEQMIWFQGDYVQELIDETDYPSFDVEGVNRTFMEWEHHKHDNIMTFRDNTHPSLMTGNAQPSHHTVWLDALDDSAESFLG</sequence>
<dbReference type="InterPro" id="IPR050346">
    <property type="entry name" value="FMO-like"/>
</dbReference>
<dbReference type="AlphaFoldDB" id="A0A160TRA3"/>
<evidence type="ECO:0000256" key="2">
    <source>
        <dbReference type="ARBA" id="ARBA00009183"/>
    </source>
</evidence>
<dbReference type="FunFam" id="3.50.50.60:FF:000138">
    <property type="entry name" value="Flavin-containing monooxygenase"/>
    <property type="match status" value="1"/>
</dbReference>
<dbReference type="PIRSF" id="PIRSF000332">
    <property type="entry name" value="FMO"/>
    <property type="match status" value="1"/>
</dbReference>
<dbReference type="InterPro" id="IPR000960">
    <property type="entry name" value="Flavin_mOase"/>
</dbReference>
<dbReference type="Gene3D" id="3.50.50.60">
    <property type="entry name" value="FAD/NAD(P)-binding domain"/>
    <property type="match status" value="2"/>
</dbReference>
<accession>A0A160TRA3</accession>
<organism evidence="8">
    <name type="scientific">hydrothermal vent metagenome</name>
    <dbReference type="NCBI Taxonomy" id="652676"/>
    <lineage>
        <taxon>unclassified sequences</taxon>
        <taxon>metagenomes</taxon>
        <taxon>ecological metagenomes</taxon>
    </lineage>
</organism>
<keyword evidence="7 8" id="KW-0503">Monooxygenase</keyword>
<dbReference type="PANTHER" id="PTHR23023">
    <property type="entry name" value="DIMETHYLANILINE MONOOXYGENASE"/>
    <property type="match status" value="1"/>
</dbReference>